<keyword evidence="7" id="KW-0472">Membrane</keyword>
<comment type="pathway">
    <text evidence="2">Glycan biosynthesis; alginate biosynthesis.</text>
</comment>
<evidence type="ECO:0000256" key="7">
    <source>
        <dbReference type="SAM" id="Phobius"/>
    </source>
</evidence>
<keyword evidence="7" id="KW-1133">Transmembrane helix</keyword>
<evidence type="ECO:0000256" key="4">
    <source>
        <dbReference type="ARBA" id="ARBA00022729"/>
    </source>
</evidence>
<keyword evidence="6" id="KW-0016">Alginate biosynthesis</keyword>
<evidence type="ECO:0000256" key="3">
    <source>
        <dbReference type="ARBA" id="ARBA00022679"/>
    </source>
</evidence>
<evidence type="ECO:0000256" key="1">
    <source>
        <dbReference type="ARBA" id="ARBA00004418"/>
    </source>
</evidence>
<name>A0ABR6W5C1_9BACT</name>
<dbReference type="RefSeq" id="WP_186736988.1">
    <property type="nucleotide sequence ID" value="NZ_VFIA01000008.1"/>
</dbReference>
<proteinExistence type="predicted"/>
<sequence>MPSPNDAQGQPTAATRPRADQGFLSKRIRFFCTGAGFIALLLLPMLDQWLGLSAGFKSTEKRILAPFPTFEFPHVRTFINRFGVYYKENFGWRNALFYQYSHWKFGVLGVSPLPEKVVLGKNGWFFPGNSHNMVVNQYRGLQPISTVTLDSITRRLTYYQQELAKQGTQLYVLVAPDSYTIYPENVPDYLKTRKTASNFDRLKQHLAQHSSIPFIDVRDKLRAAKSINVTYCQTDTHWNDFGSLIASMGVAERVRQDFPQMPMPQLAGYSIRPKAGSPGDLVFLLALNREIQDSVNYQIEPPANLRIKKLESTPNPETSLPTERFVTANTNLPKLFLLGDSFSYTMNQFVPSYFREMYVVRSPRLDLRQVKTERPDVLVIEIVERNIDMLTAL</sequence>
<feature type="transmembrane region" description="Helical" evidence="7">
    <location>
        <begin position="28"/>
        <end position="46"/>
    </location>
</feature>
<keyword evidence="4" id="KW-0732">Signal</keyword>
<keyword evidence="10" id="KW-1185">Reference proteome</keyword>
<comment type="caution">
    <text evidence="9">The sequence shown here is derived from an EMBL/GenBank/DDBJ whole genome shotgun (WGS) entry which is preliminary data.</text>
</comment>
<evidence type="ECO:0000256" key="5">
    <source>
        <dbReference type="ARBA" id="ARBA00022764"/>
    </source>
</evidence>
<dbReference type="Pfam" id="PF16822">
    <property type="entry name" value="ALGX"/>
    <property type="match status" value="1"/>
</dbReference>
<comment type="subcellular location">
    <subcellularLocation>
        <location evidence="1">Periplasm</location>
    </subcellularLocation>
</comment>
<feature type="domain" description="AlgX/AlgJ SGNH hydrolase-like" evidence="8">
    <location>
        <begin position="117"/>
        <end position="346"/>
    </location>
</feature>
<evidence type="ECO:0000259" key="8">
    <source>
        <dbReference type="Pfam" id="PF16822"/>
    </source>
</evidence>
<dbReference type="Proteomes" id="UP000700732">
    <property type="component" value="Unassembled WGS sequence"/>
</dbReference>
<organism evidence="9 10">
    <name type="scientific">Spirosoma utsteinense</name>
    <dbReference type="NCBI Taxonomy" id="2585773"/>
    <lineage>
        <taxon>Bacteria</taxon>
        <taxon>Pseudomonadati</taxon>
        <taxon>Bacteroidota</taxon>
        <taxon>Cytophagia</taxon>
        <taxon>Cytophagales</taxon>
        <taxon>Cytophagaceae</taxon>
        <taxon>Spirosoma</taxon>
    </lineage>
</organism>
<gene>
    <name evidence="9" type="ORF">FH603_1685</name>
</gene>
<accession>A0ABR6W5C1</accession>
<reference evidence="9 10" key="1">
    <citation type="submission" date="2019-06" db="EMBL/GenBank/DDBJ databases">
        <title>Spirosoma utsteinense sp. nov. isolated from Antarctic ice-free soils.</title>
        <authorList>
            <person name="Tahon G."/>
        </authorList>
    </citation>
    <scope>NUCLEOTIDE SEQUENCE [LARGE SCALE GENOMIC DNA]</scope>
    <source>
        <strain evidence="9 10">LMG 31447</strain>
    </source>
</reference>
<keyword evidence="7" id="KW-0812">Transmembrane</keyword>
<evidence type="ECO:0000313" key="9">
    <source>
        <dbReference type="EMBL" id="MBC3791186.1"/>
    </source>
</evidence>
<evidence type="ECO:0000313" key="10">
    <source>
        <dbReference type="Proteomes" id="UP000700732"/>
    </source>
</evidence>
<evidence type="ECO:0000256" key="2">
    <source>
        <dbReference type="ARBA" id="ARBA00005182"/>
    </source>
</evidence>
<keyword evidence="5" id="KW-0574">Periplasm</keyword>
<dbReference type="EMBL" id="VFIA01000008">
    <property type="protein sequence ID" value="MBC3791186.1"/>
    <property type="molecule type" value="Genomic_DNA"/>
</dbReference>
<evidence type="ECO:0000256" key="6">
    <source>
        <dbReference type="ARBA" id="ARBA00022841"/>
    </source>
</evidence>
<keyword evidence="3" id="KW-0808">Transferase</keyword>
<protein>
    <recommendedName>
        <fullName evidence="8">AlgX/AlgJ SGNH hydrolase-like domain-containing protein</fullName>
    </recommendedName>
</protein>
<dbReference type="InterPro" id="IPR031811">
    <property type="entry name" value="ALGX/ALGJ_SGNH-like"/>
</dbReference>